<dbReference type="OrthoDB" id="9790442at2"/>
<reference evidence="13" key="1">
    <citation type="submission" date="2016-12" db="EMBL/GenBank/DDBJ databases">
        <authorList>
            <person name="Varghese N."/>
            <person name="Submissions S."/>
        </authorList>
    </citation>
    <scope>NUCLEOTIDE SEQUENCE [LARGE SCALE GENOMIC DNA]</scope>
    <source>
        <strain evidence="13">DSM 25035</strain>
    </source>
</reference>
<dbReference type="GO" id="GO:0032993">
    <property type="term" value="C:protein-DNA complex"/>
    <property type="evidence" value="ECO:0007669"/>
    <property type="project" value="TreeGrafter"/>
</dbReference>
<feature type="domain" description="OmpR/PhoB-type" evidence="11">
    <location>
        <begin position="134"/>
        <end position="234"/>
    </location>
</feature>
<dbReference type="CDD" id="cd00383">
    <property type="entry name" value="trans_reg_C"/>
    <property type="match status" value="1"/>
</dbReference>
<accession>A0A1M7Z5C7</accession>
<dbReference type="SMART" id="SM00448">
    <property type="entry name" value="REC"/>
    <property type="match status" value="1"/>
</dbReference>
<dbReference type="GO" id="GO:0000976">
    <property type="term" value="F:transcription cis-regulatory region binding"/>
    <property type="evidence" value="ECO:0007669"/>
    <property type="project" value="TreeGrafter"/>
</dbReference>
<dbReference type="Gene3D" id="1.10.10.10">
    <property type="entry name" value="Winged helix-like DNA-binding domain superfamily/Winged helix DNA-binding domain"/>
    <property type="match status" value="1"/>
</dbReference>
<feature type="domain" description="Response regulatory" evidence="10">
    <location>
        <begin position="5"/>
        <end position="119"/>
    </location>
</feature>
<evidence type="ECO:0000313" key="12">
    <source>
        <dbReference type="EMBL" id="SHO60022.1"/>
    </source>
</evidence>
<dbReference type="InterPro" id="IPR001867">
    <property type="entry name" value="OmpR/PhoB-type_DNA-bd"/>
</dbReference>
<evidence type="ECO:0000256" key="9">
    <source>
        <dbReference type="PROSITE-ProRule" id="PRU01091"/>
    </source>
</evidence>
<dbReference type="PANTHER" id="PTHR48111:SF40">
    <property type="entry name" value="PHOSPHATE REGULON TRANSCRIPTIONAL REGULATORY PROTEIN PHOB"/>
    <property type="match status" value="1"/>
</dbReference>
<dbReference type="InterPro" id="IPR039420">
    <property type="entry name" value="WalR-like"/>
</dbReference>
<evidence type="ECO:0000259" key="10">
    <source>
        <dbReference type="PROSITE" id="PS50110"/>
    </source>
</evidence>
<dbReference type="SUPFAM" id="SSF52172">
    <property type="entry name" value="CheY-like"/>
    <property type="match status" value="1"/>
</dbReference>
<dbReference type="Pfam" id="PF00486">
    <property type="entry name" value="Trans_reg_C"/>
    <property type="match status" value="1"/>
</dbReference>
<dbReference type="PANTHER" id="PTHR48111">
    <property type="entry name" value="REGULATOR OF RPOS"/>
    <property type="match status" value="1"/>
</dbReference>
<dbReference type="SMART" id="SM00862">
    <property type="entry name" value="Trans_reg_C"/>
    <property type="match status" value="1"/>
</dbReference>
<dbReference type="RefSeq" id="WP_073570179.1">
    <property type="nucleotide sequence ID" value="NZ_FRXN01000001.1"/>
</dbReference>
<dbReference type="PROSITE" id="PS50110">
    <property type="entry name" value="RESPONSE_REGULATORY"/>
    <property type="match status" value="1"/>
</dbReference>
<feature type="DNA-binding region" description="OmpR/PhoB-type" evidence="9">
    <location>
        <begin position="134"/>
        <end position="234"/>
    </location>
</feature>
<dbReference type="STRING" id="1073327.SAMN04488108_0520"/>
<keyword evidence="3" id="KW-0902">Two-component regulatory system</keyword>
<evidence type="ECO:0000256" key="5">
    <source>
        <dbReference type="ARBA" id="ARBA00023125"/>
    </source>
</evidence>
<dbReference type="GO" id="GO:0005829">
    <property type="term" value="C:cytosol"/>
    <property type="evidence" value="ECO:0007669"/>
    <property type="project" value="TreeGrafter"/>
</dbReference>
<evidence type="ECO:0000256" key="3">
    <source>
        <dbReference type="ARBA" id="ARBA00023012"/>
    </source>
</evidence>
<dbReference type="FunFam" id="3.40.50.2300:FF:000001">
    <property type="entry name" value="DNA-binding response regulator PhoB"/>
    <property type="match status" value="1"/>
</dbReference>
<dbReference type="GO" id="GO:0006355">
    <property type="term" value="P:regulation of DNA-templated transcription"/>
    <property type="evidence" value="ECO:0007669"/>
    <property type="project" value="InterPro"/>
</dbReference>
<keyword evidence="6" id="KW-0804">Transcription</keyword>
<feature type="modified residue" description="4-aspartylphosphate" evidence="8">
    <location>
        <position position="54"/>
    </location>
</feature>
<protein>
    <recommendedName>
        <fullName evidence="1">Phosphate regulon transcriptional regulatory protein PhoB</fullName>
    </recommendedName>
</protein>
<dbReference type="Pfam" id="PF00072">
    <property type="entry name" value="Response_reg"/>
    <property type="match status" value="1"/>
</dbReference>
<dbReference type="PROSITE" id="PS51755">
    <property type="entry name" value="OMPR_PHOB"/>
    <property type="match status" value="1"/>
</dbReference>
<keyword evidence="13" id="KW-1185">Reference proteome</keyword>
<comment type="function">
    <text evidence="7">This protein is a positive regulator for the phosphate regulon. Transcription of this operon is positively regulated by PhoB and PhoR when phosphate is limited.</text>
</comment>
<keyword evidence="2 8" id="KW-0597">Phosphoprotein</keyword>
<dbReference type="GO" id="GO:0000156">
    <property type="term" value="F:phosphorelay response regulator activity"/>
    <property type="evidence" value="ECO:0007669"/>
    <property type="project" value="TreeGrafter"/>
</dbReference>
<evidence type="ECO:0000256" key="4">
    <source>
        <dbReference type="ARBA" id="ARBA00023015"/>
    </source>
</evidence>
<dbReference type="EMBL" id="FRXN01000001">
    <property type="protein sequence ID" value="SHO60022.1"/>
    <property type="molecule type" value="Genomic_DNA"/>
</dbReference>
<name>A0A1M7Z5C7_9BACT</name>
<dbReference type="SUPFAM" id="SSF46894">
    <property type="entry name" value="C-terminal effector domain of the bipartite response regulators"/>
    <property type="match status" value="1"/>
</dbReference>
<dbReference type="InterPro" id="IPR011006">
    <property type="entry name" value="CheY-like_superfamily"/>
</dbReference>
<dbReference type="FunFam" id="1.10.10.10:FF:000018">
    <property type="entry name" value="DNA-binding response regulator ResD"/>
    <property type="match status" value="1"/>
</dbReference>
<dbReference type="InterPro" id="IPR016032">
    <property type="entry name" value="Sig_transdc_resp-reg_C-effctor"/>
</dbReference>
<keyword evidence="4" id="KW-0805">Transcription regulation</keyword>
<evidence type="ECO:0000256" key="6">
    <source>
        <dbReference type="ARBA" id="ARBA00023163"/>
    </source>
</evidence>
<evidence type="ECO:0000313" key="13">
    <source>
        <dbReference type="Proteomes" id="UP000184609"/>
    </source>
</evidence>
<dbReference type="Gene3D" id="6.10.250.690">
    <property type="match status" value="1"/>
</dbReference>
<evidence type="ECO:0000256" key="7">
    <source>
        <dbReference type="ARBA" id="ARBA00024735"/>
    </source>
</evidence>
<dbReference type="Proteomes" id="UP000184609">
    <property type="component" value="Unassembled WGS sequence"/>
</dbReference>
<proteinExistence type="predicted"/>
<dbReference type="InterPro" id="IPR036388">
    <property type="entry name" value="WH-like_DNA-bd_sf"/>
</dbReference>
<organism evidence="12 13">
    <name type="scientific">Algoriphagus zhangzhouensis</name>
    <dbReference type="NCBI Taxonomy" id="1073327"/>
    <lineage>
        <taxon>Bacteria</taxon>
        <taxon>Pseudomonadati</taxon>
        <taxon>Bacteroidota</taxon>
        <taxon>Cytophagia</taxon>
        <taxon>Cytophagales</taxon>
        <taxon>Cyclobacteriaceae</taxon>
        <taxon>Algoriphagus</taxon>
    </lineage>
</organism>
<sequence>MDYKKVLIIEDDAEICQLLEIHLSDVGCEITKESSGDEGYKRARAESFDLIILDLMLPGMDGIEICQKLRAKDIFTPILMLTARSEEIDKVLGLEVGADDYMVKPFSVREFLARVKAIFRRTGFSEMQDAGQKQNQFLFRGLSIDIEKRKVLIREKQKVELSPKEFDLLVIMASNPGRSYTRSQLLNLIWGYDFAGYEHTVNSHINRLRAKIEPDMSNPTYILTSWGVGYKFNEEIQEK</sequence>
<evidence type="ECO:0000256" key="2">
    <source>
        <dbReference type="ARBA" id="ARBA00022553"/>
    </source>
</evidence>
<evidence type="ECO:0000259" key="11">
    <source>
        <dbReference type="PROSITE" id="PS51755"/>
    </source>
</evidence>
<evidence type="ECO:0000256" key="8">
    <source>
        <dbReference type="PROSITE-ProRule" id="PRU00169"/>
    </source>
</evidence>
<gene>
    <name evidence="12" type="ORF">SAMN04488108_0520</name>
</gene>
<keyword evidence="5 9" id="KW-0238">DNA-binding</keyword>
<dbReference type="AlphaFoldDB" id="A0A1M7Z5C7"/>
<evidence type="ECO:0000256" key="1">
    <source>
        <dbReference type="ARBA" id="ARBA00013332"/>
    </source>
</evidence>
<dbReference type="InterPro" id="IPR001789">
    <property type="entry name" value="Sig_transdc_resp-reg_receiver"/>
</dbReference>
<dbReference type="Gene3D" id="3.40.50.2300">
    <property type="match status" value="1"/>
</dbReference>